<feature type="transmembrane region" description="Helical" evidence="1">
    <location>
        <begin position="84"/>
        <end position="109"/>
    </location>
</feature>
<keyword evidence="1" id="KW-1133">Transmembrane helix</keyword>
<organism evidence="2 3">
    <name type="scientific">Sporosarcina globispora</name>
    <name type="common">Bacillus globisporus</name>
    <dbReference type="NCBI Taxonomy" id="1459"/>
    <lineage>
        <taxon>Bacteria</taxon>
        <taxon>Bacillati</taxon>
        <taxon>Bacillota</taxon>
        <taxon>Bacilli</taxon>
        <taxon>Bacillales</taxon>
        <taxon>Caryophanaceae</taxon>
        <taxon>Sporosarcina</taxon>
    </lineage>
</organism>
<dbReference type="EMBL" id="LGUF01000010">
    <property type="protein sequence ID" value="KON83521.1"/>
    <property type="molecule type" value="Genomic_DNA"/>
</dbReference>
<dbReference type="RefSeq" id="WP_053437838.1">
    <property type="nucleotide sequence ID" value="NZ_LGUF01000010.1"/>
</dbReference>
<dbReference type="Pfam" id="PF04956">
    <property type="entry name" value="TrbC"/>
    <property type="match status" value="1"/>
</dbReference>
<protein>
    <submittedName>
        <fullName evidence="2">Uncharacterized protein</fullName>
    </submittedName>
</protein>
<gene>
    <name evidence="2" type="ORF">AF332_27620</name>
</gene>
<proteinExistence type="predicted"/>
<name>A0A0M0G238_SPOGL</name>
<dbReference type="AlphaFoldDB" id="A0A0M0G238"/>
<reference evidence="3" key="1">
    <citation type="submission" date="2015-07" db="EMBL/GenBank/DDBJ databases">
        <title>Fjat-10036 dsm4.</title>
        <authorList>
            <person name="Liu B."/>
            <person name="Wang J."/>
            <person name="Zhu Y."/>
            <person name="Liu G."/>
            <person name="Chen Q."/>
            <person name="Chen Z."/>
            <person name="Lan J."/>
            <person name="Che J."/>
            <person name="Ge C."/>
            <person name="Shi H."/>
            <person name="Pan Z."/>
            <person name="Liu X."/>
        </authorList>
    </citation>
    <scope>NUCLEOTIDE SEQUENCE [LARGE SCALE GENOMIC DNA]</scope>
    <source>
        <strain evidence="3">DSM 4</strain>
    </source>
</reference>
<accession>A0A0M0G238</accession>
<dbReference type="Proteomes" id="UP000037109">
    <property type="component" value="Unassembled WGS sequence"/>
</dbReference>
<feature type="transmembrane region" description="Helical" evidence="1">
    <location>
        <begin position="52"/>
        <end position="72"/>
    </location>
</feature>
<comment type="caution">
    <text evidence="2">The sequence shown here is derived from an EMBL/GenBank/DDBJ whole genome shotgun (WGS) entry which is preliminary data.</text>
</comment>
<evidence type="ECO:0000313" key="2">
    <source>
        <dbReference type="EMBL" id="KON83521.1"/>
    </source>
</evidence>
<evidence type="ECO:0000256" key="1">
    <source>
        <dbReference type="SAM" id="Phobius"/>
    </source>
</evidence>
<dbReference type="OrthoDB" id="9846152at2"/>
<sequence length="161" mass="17943">MLFQKKETWTIAEFINRKDPQLKEEFTFFLQQCLKEVTNSTSKRQRKKYQSILLKTASVSLSVLMITTPAFAQTPQTSISEVDSVLKTIQLICLGLVASVATICLMMAGSMRMVGMGEKAKAWTIEIIKGALQVISAPVIIWLIITLTKGLLSPLPGFQNF</sequence>
<evidence type="ECO:0000313" key="3">
    <source>
        <dbReference type="Proteomes" id="UP000037109"/>
    </source>
</evidence>
<keyword evidence="1" id="KW-0812">Transmembrane</keyword>
<feature type="transmembrane region" description="Helical" evidence="1">
    <location>
        <begin position="130"/>
        <end position="152"/>
    </location>
</feature>
<keyword evidence="3" id="KW-1185">Reference proteome</keyword>
<keyword evidence="1" id="KW-0472">Membrane</keyword>
<dbReference type="InterPro" id="IPR007039">
    <property type="entry name" value="TrbC/VirB2"/>
</dbReference>
<dbReference type="PATRIC" id="fig|1459.3.peg.6090"/>